<proteinExistence type="predicted"/>
<keyword evidence="6" id="KW-1185">Reference proteome</keyword>
<dbReference type="PANTHER" id="PTHR43537">
    <property type="entry name" value="TRANSCRIPTIONAL REGULATOR, GNTR FAMILY"/>
    <property type="match status" value="1"/>
</dbReference>
<dbReference type="SUPFAM" id="SSF46785">
    <property type="entry name" value="Winged helix' DNA-binding domain"/>
    <property type="match status" value="1"/>
</dbReference>
<sequence>MISSRGGRKASGERLAQSVVDELTEEIRAANWLEGTNLGSEAELLQRFGVGRNVLREATRMLEQQGIATMRMGRSGGLVISKPQATTTAHALEMFLSSRNVSSEHVLEAKREVELTCVRLAARRITPAGAARLRTAVAAEQQTPKDQLRQVGSNNVHIVIAEITDNPALLLFIEALTHLSVNYVAQQHAEHDAEPTFAAHARIAEAVACGDAELAVREMTAHLDQLDAAILGTKPPSAGPHRPAGR</sequence>
<dbReference type="Proteomes" id="UP001299283">
    <property type="component" value="Unassembled WGS sequence"/>
</dbReference>
<dbReference type="SUPFAM" id="SSF48008">
    <property type="entry name" value="GntR ligand-binding domain-like"/>
    <property type="match status" value="1"/>
</dbReference>
<comment type="caution">
    <text evidence="5">The sequence shown here is derived from an EMBL/GenBank/DDBJ whole genome shotgun (WGS) entry which is preliminary data.</text>
</comment>
<dbReference type="EMBL" id="JAYJJQ010000032">
    <property type="protein sequence ID" value="MEB3071686.1"/>
    <property type="molecule type" value="Genomic_DNA"/>
</dbReference>
<evidence type="ECO:0000259" key="4">
    <source>
        <dbReference type="PROSITE" id="PS50949"/>
    </source>
</evidence>
<evidence type="ECO:0000313" key="6">
    <source>
        <dbReference type="Proteomes" id="UP001299283"/>
    </source>
</evidence>
<dbReference type="InterPro" id="IPR036390">
    <property type="entry name" value="WH_DNA-bd_sf"/>
</dbReference>
<dbReference type="InterPro" id="IPR008920">
    <property type="entry name" value="TF_FadR/GntR_C"/>
</dbReference>
<dbReference type="RefSeq" id="WP_225397590.1">
    <property type="nucleotide sequence ID" value="NZ_JAYJJQ010000032.1"/>
</dbReference>
<evidence type="ECO:0000256" key="2">
    <source>
        <dbReference type="ARBA" id="ARBA00023125"/>
    </source>
</evidence>
<dbReference type="PROSITE" id="PS50949">
    <property type="entry name" value="HTH_GNTR"/>
    <property type="match status" value="1"/>
</dbReference>
<dbReference type="InterPro" id="IPR011711">
    <property type="entry name" value="GntR_C"/>
</dbReference>
<dbReference type="Pfam" id="PF07729">
    <property type="entry name" value="FCD"/>
    <property type="match status" value="1"/>
</dbReference>
<dbReference type="InterPro" id="IPR000524">
    <property type="entry name" value="Tscrpt_reg_HTH_GntR"/>
</dbReference>
<keyword evidence="1" id="KW-0805">Transcription regulation</keyword>
<evidence type="ECO:0000313" key="5">
    <source>
        <dbReference type="EMBL" id="MEB3071686.1"/>
    </source>
</evidence>
<gene>
    <name evidence="5" type="ORF">K5L39_21150</name>
</gene>
<dbReference type="Pfam" id="PF00392">
    <property type="entry name" value="GntR"/>
    <property type="match status" value="1"/>
</dbReference>
<evidence type="ECO:0000256" key="1">
    <source>
        <dbReference type="ARBA" id="ARBA00023015"/>
    </source>
</evidence>
<dbReference type="PRINTS" id="PR00035">
    <property type="entry name" value="HTHGNTR"/>
</dbReference>
<evidence type="ECO:0000256" key="3">
    <source>
        <dbReference type="ARBA" id="ARBA00023163"/>
    </source>
</evidence>
<dbReference type="SMART" id="SM00345">
    <property type="entry name" value="HTH_GNTR"/>
    <property type="match status" value="1"/>
</dbReference>
<keyword evidence="2" id="KW-0238">DNA-binding</keyword>
<dbReference type="Gene3D" id="1.10.10.10">
    <property type="entry name" value="Winged helix-like DNA-binding domain superfamily/Winged helix DNA-binding domain"/>
    <property type="match status" value="1"/>
</dbReference>
<feature type="domain" description="HTH gntR-type" evidence="4">
    <location>
        <begin position="13"/>
        <end position="82"/>
    </location>
</feature>
<dbReference type="InterPro" id="IPR036388">
    <property type="entry name" value="WH-like_DNA-bd_sf"/>
</dbReference>
<name>A0ABU5Z3M6_9MYCO</name>
<reference evidence="5 6" key="1">
    <citation type="submission" date="2023-12" db="EMBL/GenBank/DDBJ databases">
        <title>Description of new species of Mycobacterium terrae complex isolated from sewage at the Sao Paulo Zoological Park Foundation in Brazil.</title>
        <authorList>
            <person name="Romagnoli C.L."/>
            <person name="Conceicao E.C."/>
            <person name="Machado E."/>
            <person name="Barreto L.B.P.F."/>
            <person name="Sharma A."/>
            <person name="Silva N.M."/>
            <person name="Marques L.E."/>
            <person name="Juliana M.A."/>
            <person name="Lourenco M.C.S."/>
            <person name="Digiampietri L.A."/>
            <person name="Suffys P.N."/>
            <person name="Viana-Niero C."/>
        </authorList>
    </citation>
    <scope>NUCLEOTIDE SEQUENCE [LARGE SCALE GENOMIC DNA]</scope>
    <source>
        <strain evidence="5 6">MYC017</strain>
    </source>
</reference>
<dbReference type="PANTHER" id="PTHR43537:SF5">
    <property type="entry name" value="UXU OPERON TRANSCRIPTIONAL REGULATOR"/>
    <property type="match status" value="1"/>
</dbReference>
<protein>
    <submittedName>
        <fullName evidence="5">FCD domain-containing protein</fullName>
    </submittedName>
</protein>
<dbReference type="Gene3D" id="1.20.120.530">
    <property type="entry name" value="GntR ligand-binding domain-like"/>
    <property type="match status" value="1"/>
</dbReference>
<keyword evidence="3" id="KW-0804">Transcription</keyword>
<organism evidence="5 6">
    <name type="scientific">[Mycobacterium] vasticus</name>
    <dbReference type="NCBI Taxonomy" id="2875777"/>
    <lineage>
        <taxon>Bacteria</taxon>
        <taxon>Bacillati</taxon>
        <taxon>Actinomycetota</taxon>
        <taxon>Actinomycetes</taxon>
        <taxon>Mycobacteriales</taxon>
        <taxon>Mycobacteriaceae</taxon>
        <taxon>Mycolicibacter</taxon>
    </lineage>
</organism>
<accession>A0ABU5Z3M6</accession>
<dbReference type="SMART" id="SM00895">
    <property type="entry name" value="FCD"/>
    <property type="match status" value="1"/>
</dbReference>